<evidence type="ECO:0000313" key="6">
    <source>
        <dbReference type="Proteomes" id="UP000034166"/>
    </source>
</evidence>
<evidence type="ECO:0000256" key="2">
    <source>
        <dbReference type="ARBA" id="ARBA00022840"/>
    </source>
</evidence>
<organism evidence="5 6">
    <name type="scientific">Mesobacillus campisalis</name>
    <dbReference type="NCBI Taxonomy" id="1408103"/>
    <lineage>
        <taxon>Bacteria</taxon>
        <taxon>Bacillati</taxon>
        <taxon>Bacillota</taxon>
        <taxon>Bacilli</taxon>
        <taxon>Bacillales</taxon>
        <taxon>Bacillaceae</taxon>
        <taxon>Mesobacillus</taxon>
    </lineage>
</organism>
<dbReference type="InterPro" id="IPR053269">
    <property type="entry name" value="Asp-Met_ligase"/>
</dbReference>
<dbReference type="EMBL" id="LAYY01000015">
    <property type="protein sequence ID" value="KKK37361.1"/>
    <property type="molecule type" value="Genomic_DNA"/>
</dbReference>
<evidence type="ECO:0000256" key="1">
    <source>
        <dbReference type="ARBA" id="ARBA00022741"/>
    </source>
</evidence>
<dbReference type="SUPFAM" id="SSF56059">
    <property type="entry name" value="Glutathione synthetase ATP-binding domain-like"/>
    <property type="match status" value="1"/>
</dbReference>
<reference evidence="5 6" key="1">
    <citation type="submission" date="2015-04" db="EMBL/GenBank/DDBJ databases">
        <title>Taxonomic description and genome sequence of Bacillus campisalis sp. nov., a novel member of the genus Bacillus isolated from solar saltern.</title>
        <authorList>
            <person name="Mathan Kumar R."/>
            <person name="Kaur G."/>
            <person name="Kumar A."/>
            <person name="Singh N.K."/>
            <person name="Kaur N."/>
            <person name="Kumar N."/>
            <person name="Mayilraj S."/>
        </authorList>
    </citation>
    <scope>NUCLEOTIDE SEQUENCE [LARGE SCALE GENOMIC DNA]</scope>
    <source>
        <strain evidence="5 6">SA2-6</strain>
    </source>
</reference>
<protein>
    <recommendedName>
        <fullName evidence="4">ATP-grasp domain-containing protein</fullName>
    </recommendedName>
</protein>
<dbReference type="GO" id="GO:0046872">
    <property type="term" value="F:metal ion binding"/>
    <property type="evidence" value="ECO:0007669"/>
    <property type="project" value="InterPro"/>
</dbReference>
<dbReference type="InterPro" id="IPR003135">
    <property type="entry name" value="ATP-grasp_carboxylate-amine"/>
</dbReference>
<proteinExistence type="predicted"/>
<keyword evidence="1 3" id="KW-0547">Nucleotide-binding</keyword>
<dbReference type="InterPro" id="IPR011761">
    <property type="entry name" value="ATP-grasp"/>
</dbReference>
<dbReference type="Gene3D" id="3.30.470.20">
    <property type="entry name" value="ATP-grasp fold, B domain"/>
    <property type="match status" value="1"/>
</dbReference>
<keyword evidence="6" id="KW-1185">Reference proteome</keyword>
<evidence type="ECO:0000256" key="3">
    <source>
        <dbReference type="PROSITE-ProRule" id="PRU00409"/>
    </source>
</evidence>
<dbReference type="Pfam" id="PF02222">
    <property type="entry name" value="ATP-grasp"/>
    <property type="match status" value="1"/>
</dbReference>
<dbReference type="Proteomes" id="UP000034166">
    <property type="component" value="Unassembled WGS sequence"/>
</dbReference>
<keyword evidence="2 3" id="KW-0067">ATP-binding</keyword>
<dbReference type="PANTHER" id="PTHR37018">
    <property type="entry name" value="CULTURE SPECIFIC PROTEIN, PUTATIVE (AFU_ORTHOLOGUE AFUA_2G00130)-RELATED"/>
    <property type="match status" value="1"/>
</dbReference>
<comment type="caution">
    <text evidence="5">The sequence shown here is derived from an EMBL/GenBank/DDBJ whole genome shotgun (WGS) entry which is preliminary data.</text>
</comment>
<dbReference type="AlphaFoldDB" id="A0A0M2SUJ6"/>
<dbReference type="RefSeq" id="WP_046524454.1">
    <property type="nucleotide sequence ID" value="NZ_LAYY01000015.1"/>
</dbReference>
<dbReference type="PATRIC" id="fig|1408103.3.peg.3209"/>
<accession>A0A0M2SUJ6</accession>
<dbReference type="GO" id="GO:0005524">
    <property type="term" value="F:ATP binding"/>
    <property type="evidence" value="ECO:0007669"/>
    <property type="project" value="UniProtKB-UniRule"/>
</dbReference>
<dbReference type="PROSITE" id="PS50975">
    <property type="entry name" value="ATP_GRASP"/>
    <property type="match status" value="1"/>
</dbReference>
<evidence type="ECO:0000259" key="4">
    <source>
        <dbReference type="PROSITE" id="PS50975"/>
    </source>
</evidence>
<gene>
    <name evidence="5" type="ORF">WQ57_14255</name>
</gene>
<feature type="domain" description="ATP-grasp" evidence="4">
    <location>
        <begin position="148"/>
        <end position="336"/>
    </location>
</feature>
<dbReference type="PANTHER" id="PTHR37018:SF1">
    <property type="entry name" value="CULTURE SPECIFIC PROTEIN, PUTATIVE (AFU_ORTHOLOGUE AFUA_2G00130)-RELATED"/>
    <property type="match status" value="1"/>
</dbReference>
<evidence type="ECO:0000313" key="5">
    <source>
        <dbReference type="EMBL" id="KKK37361.1"/>
    </source>
</evidence>
<sequence>MKQLAYAKTSRPITLRPSHSIESLYGQGYVYNPKLYSEDYSHFSSDVLSLEALTGRELSVAGDAPVICHAGTVTEPALRLLRKAGLKVPASLYTYSDEEGYLELLQQLEHLNKKVIFQYPHPSEKVSPGLHWVDPAVHAYLCDKRSIPDLVPSGHFPERRMMSLAEILEEKPQLPLVLKSGDGRPTSGGCGVMLVHDEQQLNSVDEAFCDLSKIIVEEHIEYDENISVHYAVNPDGEIRFLGKSEQIVNEEGCFRGSWISVDIDEKIAPIAEIGYWVMKRIADTGYVGVAGFDVLVKGDRFYFIDLNVRFNASTCGLLLYRDIQRNYGKSVMRLCNLEWTSSFDDLVPVVEKYMDSGQFVPVGFLDADYVQCGSSTSKVVGLVIAHCAEEAETTLTHMALDGLHPRE</sequence>
<name>A0A0M2SUJ6_9BACI</name>